<dbReference type="GO" id="GO:0042302">
    <property type="term" value="F:structural constituent of cuticle"/>
    <property type="evidence" value="ECO:0007669"/>
    <property type="project" value="UniProtKB-UniRule"/>
</dbReference>
<dbReference type="InterPro" id="IPR031311">
    <property type="entry name" value="CHIT_BIND_RR_consensus"/>
</dbReference>
<reference evidence="4" key="2">
    <citation type="submission" date="2022-10" db="EMBL/GenBank/DDBJ databases">
        <authorList>
            <consortium name="ENA_rothamsted_submissions"/>
            <consortium name="culmorum"/>
            <person name="King R."/>
        </authorList>
    </citation>
    <scope>NUCLEOTIDE SEQUENCE</scope>
</reference>
<feature type="chain" id="PRO_5040498627" description="Cuticular protein" evidence="3">
    <location>
        <begin position="18"/>
        <end position="270"/>
    </location>
</feature>
<accession>A0A9N9RL18</accession>
<dbReference type="AlphaFoldDB" id="A0A9N9RL18"/>
<proteinExistence type="predicted"/>
<dbReference type="EMBL" id="OU895877">
    <property type="protein sequence ID" value="CAG9798875.1"/>
    <property type="molecule type" value="Genomic_DNA"/>
</dbReference>
<evidence type="ECO:0000256" key="3">
    <source>
        <dbReference type="SAM" id="SignalP"/>
    </source>
</evidence>
<keyword evidence="1 2" id="KW-0193">Cuticle</keyword>
<evidence type="ECO:0000256" key="2">
    <source>
        <dbReference type="PROSITE-ProRule" id="PRU00497"/>
    </source>
</evidence>
<sequence>MASKFIALFALVAVASAQHYQNDYYNSNYDNHHYAAPAVVKQVQPALIKKVAYEHEAPANYEFNYDVHDPQTGDIKQQHEVAKDGAISGEYSLIDADGYRRIVSYTADDHHGFVANVRREPVEGHKIVQVAQPTYTKVAAPVAQKYVQSAPVYSAPVVQKYVQSAPVVQKYIQSAPVYSAPQKYVQSAPVYSSPIYSAPVVQKYVQSAPVYSTPIVQKYVQPAPVVEKYVAPVVKSYQPVAVKAVAPVKYSSAEHSAHVAVNAPHFNYHY</sequence>
<dbReference type="InterPro" id="IPR051217">
    <property type="entry name" value="Insect_Cuticle_Struc_Prot"/>
</dbReference>
<evidence type="ECO:0000313" key="5">
    <source>
        <dbReference type="Proteomes" id="UP001153620"/>
    </source>
</evidence>
<dbReference type="PROSITE" id="PS00233">
    <property type="entry name" value="CHIT_BIND_RR_1"/>
    <property type="match status" value="1"/>
</dbReference>
<evidence type="ECO:0000313" key="4">
    <source>
        <dbReference type="EMBL" id="CAG9798875.1"/>
    </source>
</evidence>
<protein>
    <recommendedName>
        <fullName evidence="6">Cuticular protein</fullName>
    </recommendedName>
</protein>
<dbReference type="PRINTS" id="PR00947">
    <property type="entry name" value="CUTICLE"/>
</dbReference>
<evidence type="ECO:0008006" key="6">
    <source>
        <dbReference type="Google" id="ProtNLM"/>
    </source>
</evidence>
<organism evidence="4 5">
    <name type="scientific">Chironomus riparius</name>
    <dbReference type="NCBI Taxonomy" id="315576"/>
    <lineage>
        <taxon>Eukaryota</taxon>
        <taxon>Metazoa</taxon>
        <taxon>Ecdysozoa</taxon>
        <taxon>Arthropoda</taxon>
        <taxon>Hexapoda</taxon>
        <taxon>Insecta</taxon>
        <taxon>Pterygota</taxon>
        <taxon>Neoptera</taxon>
        <taxon>Endopterygota</taxon>
        <taxon>Diptera</taxon>
        <taxon>Nematocera</taxon>
        <taxon>Chironomoidea</taxon>
        <taxon>Chironomidae</taxon>
        <taxon>Chironominae</taxon>
        <taxon>Chironomus</taxon>
    </lineage>
</organism>
<dbReference type="GO" id="GO:0005615">
    <property type="term" value="C:extracellular space"/>
    <property type="evidence" value="ECO:0007669"/>
    <property type="project" value="TreeGrafter"/>
</dbReference>
<dbReference type="Pfam" id="PF00379">
    <property type="entry name" value="Chitin_bind_4"/>
    <property type="match status" value="1"/>
</dbReference>
<dbReference type="PANTHER" id="PTHR12236:SF46">
    <property type="entry name" value="CUTICULAR PROTEIN 30B-RELATED"/>
    <property type="match status" value="1"/>
</dbReference>
<dbReference type="OrthoDB" id="7789829at2759"/>
<gene>
    <name evidence="4" type="ORF">CHIRRI_LOCUS1851</name>
</gene>
<evidence type="ECO:0000256" key="1">
    <source>
        <dbReference type="ARBA" id="ARBA00022460"/>
    </source>
</evidence>
<dbReference type="PANTHER" id="PTHR12236">
    <property type="entry name" value="STRUCTURAL CONTITUENT OF CUTICLE"/>
    <property type="match status" value="1"/>
</dbReference>
<dbReference type="GO" id="GO:0031012">
    <property type="term" value="C:extracellular matrix"/>
    <property type="evidence" value="ECO:0007669"/>
    <property type="project" value="TreeGrafter"/>
</dbReference>
<feature type="signal peptide" evidence="3">
    <location>
        <begin position="1"/>
        <end position="17"/>
    </location>
</feature>
<reference evidence="4" key="1">
    <citation type="submission" date="2022-01" db="EMBL/GenBank/DDBJ databases">
        <authorList>
            <person name="King R."/>
        </authorList>
    </citation>
    <scope>NUCLEOTIDE SEQUENCE</scope>
</reference>
<keyword evidence="3" id="KW-0732">Signal</keyword>
<keyword evidence="5" id="KW-1185">Reference proteome</keyword>
<dbReference type="Proteomes" id="UP001153620">
    <property type="component" value="Chromosome 1"/>
</dbReference>
<dbReference type="PROSITE" id="PS51155">
    <property type="entry name" value="CHIT_BIND_RR_2"/>
    <property type="match status" value="1"/>
</dbReference>
<name>A0A9N9RL18_9DIPT</name>
<dbReference type="InterPro" id="IPR000618">
    <property type="entry name" value="Insect_cuticle"/>
</dbReference>